<dbReference type="RefSeq" id="WP_103373261.1">
    <property type="nucleotide sequence ID" value="NZ_BMCF01000003.1"/>
</dbReference>
<dbReference type="GO" id="GO:0003700">
    <property type="term" value="F:DNA-binding transcription factor activity"/>
    <property type="evidence" value="ECO:0007669"/>
    <property type="project" value="TreeGrafter"/>
</dbReference>
<evidence type="ECO:0000313" key="2">
    <source>
        <dbReference type="EMBL" id="SUM56225.1"/>
    </source>
</evidence>
<dbReference type="InterPro" id="IPR000944">
    <property type="entry name" value="Tscrpt_reg_Rrf2"/>
</dbReference>
<dbReference type="PANTHER" id="PTHR33221:SF15">
    <property type="entry name" value="HTH-TYPE TRANSCRIPTIONAL REGULATOR YWGB-RELATED"/>
    <property type="match status" value="1"/>
</dbReference>
<dbReference type="AlphaFoldDB" id="A0A2T4SED6"/>
<dbReference type="Pfam" id="PF02082">
    <property type="entry name" value="Rrf2"/>
    <property type="match status" value="1"/>
</dbReference>
<dbReference type="SUPFAM" id="SSF46785">
    <property type="entry name" value="Winged helix' DNA-binding domain"/>
    <property type="match status" value="1"/>
</dbReference>
<protein>
    <submittedName>
        <fullName evidence="1 2">Transcriptional regulator</fullName>
    </submittedName>
</protein>
<dbReference type="InterPro" id="IPR036390">
    <property type="entry name" value="WH_DNA-bd_sf"/>
</dbReference>
<reference evidence="2 4" key="3">
    <citation type="submission" date="2018-06" db="EMBL/GenBank/DDBJ databases">
        <authorList>
            <consortium name="Pathogen Informatics"/>
            <person name="Doyle S."/>
        </authorList>
    </citation>
    <scope>NUCLEOTIDE SEQUENCE [LARGE SCALE GENOMIC DNA]</scope>
    <source>
        <strain evidence="2 4">NCTC13834</strain>
    </source>
</reference>
<dbReference type="PANTHER" id="PTHR33221">
    <property type="entry name" value="WINGED HELIX-TURN-HELIX TRANSCRIPTIONAL REGULATOR, RRF2 FAMILY"/>
    <property type="match status" value="1"/>
</dbReference>
<organism evidence="1 3">
    <name type="scientific">Staphylococcus nepalensis</name>
    <dbReference type="NCBI Taxonomy" id="214473"/>
    <lineage>
        <taxon>Bacteria</taxon>
        <taxon>Bacillati</taxon>
        <taxon>Bacillota</taxon>
        <taxon>Bacilli</taxon>
        <taxon>Bacillales</taxon>
        <taxon>Staphylococcaceae</taxon>
        <taxon>Staphylococcus</taxon>
    </lineage>
</organism>
<evidence type="ECO:0000313" key="4">
    <source>
        <dbReference type="Proteomes" id="UP000254412"/>
    </source>
</evidence>
<evidence type="ECO:0000313" key="3">
    <source>
        <dbReference type="Proteomes" id="UP000240400"/>
    </source>
</evidence>
<dbReference type="PROSITE" id="PS51197">
    <property type="entry name" value="HTH_RRF2_2"/>
    <property type="match status" value="1"/>
</dbReference>
<dbReference type="OrthoDB" id="3242805at2"/>
<dbReference type="Proteomes" id="UP000240400">
    <property type="component" value="Unassembled WGS sequence"/>
</dbReference>
<name>A0A2T4SED6_9STAP</name>
<reference evidence="1 3" key="1">
    <citation type="journal article" date="2016" name="Front. Microbiol.">
        <title>Comprehensive Phylogenetic Analysis of Bovine Non-aureus Staphylococci Species Based on Whole-Genome Sequencing.</title>
        <authorList>
            <person name="Naushad S."/>
            <person name="Barkema H.W."/>
            <person name="Luby C."/>
            <person name="Condas L.A."/>
            <person name="Nobrega D.B."/>
            <person name="Carson D.A."/>
            <person name="De Buck J."/>
        </authorList>
    </citation>
    <scope>NUCLEOTIDE SEQUENCE [LARGE SCALE GENOMIC DNA]</scope>
    <source>
        <strain evidence="1 3">SNUC 4337</strain>
    </source>
</reference>
<sequence length="144" mass="16806">MNLEFNIAVHLLSFLVKHFDERFNSTELAERICVNPVQLRRVTRKLNQYQHLETSRGKFGGYRANITTAQVNLAELFILFNEDKSEGRIYTGDESSNCEISREIGNTMSKFHKKEQQILIDYYKGITIRDVLNETLKEDTNETI</sequence>
<dbReference type="EMBL" id="UHDS01000001">
    <property type="protein sequence ID" value="SUM56225.1"/>
    <property type="molecule type" value="Genomic_DNA"/>
</dbReference>
<proteinExistence type="predicted"/>
<accession>A0A2T4SED6</accession>
<evidence type="ECO:0000313" key="1">
    <source>
        <dbReference type="EMBL" id="PTK61012.1"/>
    </source>
</evidence>
<dbReference type="GO" id="GO:0005829">
    <property type="term" value="C:cytosol"/>
    <property type="evidence" value="ECO:0007669"/>
    <property type="project" value="TreeGrafter"/>
</dbReference>
<dbReference type="Proteomes" id="UP000254412">
    <property type="component" value="Unassembled WGS sequence"/>
</dbReference>
<dbReference type="InterPro" id="IPR036388">
    <property type="entry name" value="WH-like_DNA-bd_sf"/>
</dbReference>
<dbReference type="NCBIfam" id="NF041852">
    <property type="entry name" value="trans_reg_HypR"/>
    <property type="match status" value="1"/>
</dbReference>
<dbReference type="EMBL" id="PZHR01000001">
    <property type="protein sequence ID" value="PTK61012.1"/>
    <property type="molecule type" value="Genomic_DNA"/>
</dbReference>
<dbReference type="Gene3D" id="1.10.10.10">
    <property type="entry name" value="Winged helix-like DNA-binding domain superfamily/Winged helix DNA-binding domain"/>
    <property type="match status" value="1"/>
</dbReference>
<reference evidence="1" key="2">
    <citation type="submission" date="2018-03" db="EMBL/GenBank/DDBJ databases">
        <authorList>
            <person name="Keele B.F."/>
        </authorList>
    </citation>
    <scope>NUCLEOTIDE SEQUENCE</scope>
    <source>
        <strain evidence="1">SNUC 4337</strain>
    </source>
</reference>
<gene>
    <name evidence="1" type="ORF">BUZ61_00330</name>
    <name evidence="2" type="ORF">NCTC13834_02633</name>
</gene>